<sequence>MPTTRKLYDNLITILCINTTILELKQHIKDAIIHQNTIHNSKGTKTVHPYNDKTDKGRIIIFKADNILEEELVFGTTNTVIRISVTKQPLSYLGNCCYLQLEISEHFIKEIWNTKNAIEDLTLNNWHLDYQHK</sequence>
<comment type="caution">
    <text evidence="1">The sequence shown here is derived from an EMBL/GenBank/DDBJ whole genome shotgun (WGS) entry which is preliminary data.</text>
</comment>
<dbReference type="EMBL" id="BLAL01000180">
    <property type="protein sequence ID" value="GES88596.1"/>
    <property type="molecule type" value="Genomic_DNA"/>
</dbReference>
<gene>
    <name evidence="1" type="ORF">RCL2_001553500</name>
</gene>
<name>A0A8H3QR00_9GLOM</name>
<accession>A0A8H3QR00</accession>
<proteinExistence type="predicted"/>
<evidence type="ECO:0000313" key="1">
    <source>
        <dbReference type="EMBL" id="GES88596.1"/>
    </source>
</evidence>
<reference evidence="1" key="1">
    <citation type="submission" date="2019-10" db="EMBL/GenBank/DDBJ databases">
        <title>Conservation and host-specific expression of non-tandemly repeated heterogenous ribosome RNA gene in arbuscular mycorrhizal fungi.</title>
        <authorList>
            <person name="Maeda T."/>
            <person name="Kobayashi Y."/>
            <person name="Nakagawa T."/>
            <person name="Ezawa T."/>
            <person name="Yamaguchi K."/>
            <person name="Bino T."/>
            <person name="Nishimoto Y."/>
            <person name="Shigenobu S."/>
            <person name="Kawaguchi M."/>
        </authorList>
    </citation>
    <scope>NUCLEOTIDE SEQUENCE</scope>
    <source>
        <strain evidence="1">HR1</strain>
    </source>
</reference>
<evidence type="ECO:0000313" key="2">
    <source>
        <dbReference type="Proteomes" id="UP000615446"/>
    </source>
</evidence>
<organism evidence="1 2">
    <name type="scientific">Rhizophagus clarus</name>
    <dbReference type="NCBI Taxonomy" id="94130"/>
    <lineage>
        <taxon>Eukaryota</taxon>
        <taxon>Fungi</taxon>
        <taxon>Fungi incertae sedis</taxon>
        <taxon>Mucoromycota</taxon>
        <taxon>Glomeromycotina</taxon>
        <taxon>Glomeromycetes</taxon>
        <taxon>Glomerales</taxon>
        <taxon>Glomeraceae</taxon>
        <taxon>Rhizophagus</taxon>
    </lineage>
</organism>
<dbReference type="Proteomes" id="UP000615446">
    <property type="component" value="Unassembled WGS sequence"/>
</dbReference>
<dbReference type="AlphaFoldDB" id="A0A8H3QR00"/>
<protein>
    <submittedName>
        <fullName evidence="1">Uncharacterized protein</fullName>
    </submittedName>
</protein>